<keyword evidence="1" id="KW-0472">Membrane</keyword>
<accession>A0A318N051</accession>
<organism evidence="2 3">
    <name type="scientific">Commensalibacter melissae</name>
    <dbReference type="NCBI Taxonomy" id="2070537"/>
    <lineage>
        <taxon>Bacteria</taxon>
        <taxon>Pseudomonadati</taxon>
        <taxon>Pseudomonadota</taxon>
        <taxon>Alphaproteobacteria</taxon>
        <taxon>Acetobacterales</taxon>
        <taxon>Acetobacteraceae</taxon>
    </lineage>
</organism>
<keyword evidence="1" id="KW-1133">Transmembrane helix</keyword>
<feature type="transmembrane region" description="Helical" evidence="1">
    <location>
        <begin position="106"/>
        <end position="131"/>
    </location>
</feature>
<sequence>MKMHNIRLGRVISIFISNWWDAILHYFYFSGRTSRSGFWCFAVLNSLILYFLFCIDEYFHLIYRVTFHYYYYDIHLFFLIYFLLTIFPSFVLFIRRLHDLNLSGWWVLLMIIPLPYLYLNFLIQIIFLVIASFPGSENNRYGIKPINQVTV</sequence>
<feature type="transmembrane region" description="Helical" evidence="1">
    <location>
        <begin position="36"/>
        <end position="55"/>
    </location>
</feature>
<dbReference type="PANTHER" id="PTHR34980">
    <property type="entry name" value="INNER MEMBRANE PROTEIN-RELATED-RELATED"/>
    <property type="match status" value="1"/>
</dbReference>
<proteinExistence type="predicted"/>
<protein>
    <recommendedName>
        <fullName evidence="4">DUF805 domain-containing protein</fullName>
    </recommendedName>
</protein>
<feature type="transmembrane region" description="Helical" evidence="1">
    <location>
        <begin position="76"/>
        <end position="94"/>
    </location>
</feature>
<dbReference type="OrthoDB" id="9812349at2"/>
<dbReference type="Proteomes" id="UP000247565">
    <property type="component" value="Unassembled WGS sequence"/>
</dbReference>
<keyword evidence="3" id="KW-1185">Reference proteome</keyword>
<dbReference type="RefSeq" id="WP_110438238.1">
    <property type="nucleotide sequence ID" value="NZ_CP033087.1"/>
</dbReference>
<dbReference type="GeneID" id="83703150"/>
<dbReference type="EMBL" id="QGLT01000001">
    <property type="protein sequence ID" value="PXZ01719.1"/>
    <property type="molecule type" value="Genomic_DNA"/>
</dbReference>
<dbReference type="Pfam" id="PF05656">
    <property type="entry name" value="DUF805"/>
    <property type="match status" value="1"/>
</dbReference>
<dbReference type="AlphaFoldDB" id="A0A318N051"/>
<reference evidence="2 3" key="1">
    <citation type="submission" date="2018-05" db="EMBL/GenBank/DDBJ databases">
        <title>Reference genomes for bee gut microbiota database.</title>
        <authorList>
            <person name="Ellegaard K.M."/>
        </authorList>
    </citation>
    <scope>NUCLEOTIDE SEQUENCE [LARGE SCALE GENOMIC DNA]</scope>
    <source>
        <strain evidence="2 3">ESL0284</strain>
    </source>
</reference>
<name>A0A318N051_9PROT</name>
<dbReference type="InterPro" id="IPR008523">
    <property type="entry name" value="DUF805"/>
</dbReference>
<keyword evidence="1" id="KW-0812">Transmembrane</keyword>
<evidence type="ECO:0000313" key="2">
    <source>
        <dbReference type="EMBL" id="PXZ01719.1"/>
    </source>
</evidence>
<dbReference type="GO" id="GO:0005886">
    <property type="term" value="C:plasma membrane"/>
    <property type="evidence" value="ECO:0007669"/>
    <property type="project" value="TreeGrafter"/>
</dbReference>
<evidence type="ECO:0000256" key="1">
    <source>
        <dbReference type="SAM" id="Phobius"/>
    </source>
</evidence>
<dbReference type="PANTHER" id="PTHR34980:SF2">
    <property type="entry name" value="INNER MEMBRANE PROTEIN YHAH-RELATED"/>
    <property type="match status" value="1"/>
</dbReference>
<evidence type="ECO:0008006" key="4">
    <source>
        <dbReference type="Google" id="ProtNLM"/>
    </source>
</evidence>
<comment type="caution">
    <text evidence="2">The sequence shown here is derived from an EMBL/GenBank/DDBJ whole genome shotgun (WGS) entry which is preliminary data.</text>
</comment>
<gene>
    <name evidence="2" type="ORF">DK869_01530</name>
</gene>
<evidence type="ECO:0000313" key="3">
    <source>
        <dbReference type="Proteomes" id="UP000247565"/>
    </source>
</evidence>